<dbReference type="CDD" id="cd00207">
    <property type="entry name" value="fer2"/>
    <property type="match status" value="1"/>
</dbReference>
<reference evidence="7 8" key="1">
    <citation type="submission" date="2019-05" db="EMBL/GenBank/DDBJ databases">
        <authorList>
            <person name="Farhan Ul Haque M."/>
        </authorList>
    </citation>
    <scope>NUCLEOTIDE SEQUENCE [LARGE SCALE GENOMIC DNA]</scope>
    <source>
        <strain evidence="7">2</strain>
    </source>
</reference>
<feature type="transmembrane region" description="Helical" evidence="4">
    <location>
        <begin position="184"/>
        <end position="204"/>
    </location>
</feature>
<sequence length="575" mass="63395">MRVTQAPEAIEGAPVKASRFPPVERTLRMTTGLILFSFATTHFLNHACGVLRLPTMEAIRLVLLWPWRTYVGQTLLYGSLLTHGSLGLFAIYRRRHLRIPPAELAQILLGLSIPPLIILHAVNVRVGHFLFGLPESYPWLIYRYWHLSPFVGVPRQFLLLLVLWIHGCIGLRSAMRFKPWYPKWMPVLAALATVIPLLAISGIIDAGHDFDATAAQDRNFLASFNLQSPAQAAMLAKIGELSILVYIGLVGAVFAGHGLREWLQRRYRAVTVTYPDGKQAVVPRGFSILEASRWAGVSHMSMCGGRGRCSTCRVRVRAGLETLPSPNVAEANTLAAIQAETNIRLACQVRPHEDVDVTPLLTLGRWGTKALAANLSASTEHEIAALFIDLRDSTKLADGRLPYDAFYVIDRYVGAVCHAVEASGGHVTSIAGDGVMSFFGGDRDARSASRAAIFALQELWRTLDALSTEFESAFDFPLRFGAGCHLGLAVVGALESRQTAQFLGEVGNIASRLESLTKELKCTMILSREMVERAGFAMPPVETRRVQIRSVSRQIELIVFRTKDDLDHLIAQEAN</sequence>
<dbReference type="InterPro" id="IPR036010">
    <property type="entry name" value="2Fe-2S_ferredoxin-like_sf"/>
</dbReference>
<dbReference type="Gene3D" id="3.30.70.1230">
    <property type="entry name" value="Nucleotide cyclase"/>
    <property type="match status" value="1"/>
</dbReference>
<dbReference type="GO" id="GO:0005886">
    <property type="term" value="C:plasma membrane"/>
    <property type="evidence" value="ECO:0007669"/>
    <property type="project" value="UniProtKB-SubCell"/>
</dbReference>
<keyword evidence="3 4" id="KW-0472">Membrane</keyword>
<dbReference type="GO" id="GO:0051536">
    <property type="term" value="F:iron-sulfur cluster binding"/>
    <property type="evidence" value="ECO:0007669"/>
    <property type="project" value="InterPro"/>
</dbReference>
<feature type="transmembrane region" description="Helical" evidence="4">
    <location>
        <begin position="144"/>
        <end position="164"/>
    </location>
</feature>
<dbReference type="Gene3D" id="3.10.20.30">
    <property type="match status" value="1"/>
</dbReference>
<dbReference type="SMART" id="SM00044">
    <property type="entry name" value="CYCc"/>
    <property type="match status" value="1"/>
</dbReference>
<feature type="transmembrane region" description="Helical" evidence="4">
    <location>
        <begin position="104"/>
        <end position="124"/>
    </location>
</feature>
<dbReference type="InterPro" id="IPR001054">
    <property type="entry name" value="A/G_cyclase"/>
</dbReference>
<evidence type="ECO:0000259" key="6">
    <source>
        <dbReference type="PROSITE" id="PS51085"/>
    </source>
</evidence>
<dbReference type="GO" id="GO:0006171">
    <property type="term" value="P:cAMP biosynthetic process"/>
    <property type="evidence" value="ECO:0007669"/>
    <property type="project" value="TreeGrafter"/>
</dbReference>
<keyword evidence="4" id="KW-0812">Transmembrane</keyword>
<dbReference type="PROSITE" id="PS51085">
    <property type="entry name" value="2FE2S_FER_2"/>
    <property type="match status" value="1"/>
</dbReference>
<dbReference type="EMBL" id="CABFMQ020000046">
    <property type="protein sequence ID" value="VTZ49210.1"/>
    <property type="molecule type" value="Genomic_DNA"/>
</dbReference>
<dbReference type="PANTHER" id="PTHR43081:SF17">
    <property type="entry name" value="BLL5647 PROTEIN"/>
    <property type="match status" value="1"/>
</dbReference>
<dbReference type="SUPFAM" id="SSF54292">
    <property type="entry name" value="2Fe-2S ferredoxin-like"/>
    <property type="match status" value="1"/>
</dbReference>
<evidence type="ECO:0000259" key="5">
    <source>
        <dbReference type="PROSITE" id="PS50125"/>
    </source>
</evidence>
<feature type="domain" description="2Fe-2S ferredoxin-type" evidence="6">
    <location>
        <begin position="268"/>
        <end position="363"/>
    </location>
</feature>
<proteinExistence type="predicted"/>
<dbReference type="SUPFAM" id="SSF55073">
    <property type="entry name" value="Nucleotide cyclase"/>
    <property type="match status" value="1"/>
</dbReference>
<feature type="transmembrane region" description="Helical" evidence="4">
    <location>
        <begin position="74"/>
        <end position="92"/>
    </location>
</feature>
<keyword evidence="2" id="KW-1003">Cell membrane</keyword>
<feature type="domain" description="Guanylate cyclase" evidence="5">
    <location>
        <begin position="384"/>
        <end position="514"/>
    </location>
</feature>
<dbReference type="InterPro" id="IPR029787">
    <property type="entry name" value="Nucleotide_cyclase"/>
</dbReference>
<dbReference type="CDD" id="cd07302">
    <property type="entry name" value="CHD"/>
    <property type="match status" value="1"/>
</dbReference>
<accession>A0A8B6M4H6</accession>
<dbReference type="InterPro" id="IPR001041">
    <property type="entry name" value="2Fe-2S_ferredoxin-type"/>
</dbReference>
<dbReference type="InterPro" id="IPR034804">
    <property type="entry name" value="SQR/QFR_C/D"/>
</dbReference>
<evidence type="ECO:0000256" key="2">
    <source>
        <dbReference type="ARBA" id="ARBA00022475"/>
    </source>
</evidence>
<dbReference type="GO" id="GO:0035556">
    <property type="term" value="P:intracellular signal transduction"/>
    <property type="evidence" value="ECO:0007669"/>
    <property type="project" value="InterPro"/>
</dbReference>
<dbReference type="AlphaFoldDB" id="A0A8B6M4H6"/>
<dbReference type="Pfam" id="PF00111">
    <property type="entry name" value="Fer2"/>
    <property type="match status" value="1"/>
</dbReference>
<organism evidence="7 8">
    <name type="scientific">Methylocella tundrae</name>
    <dbReference type="NCBI Taxonomy" id="227605"/>
    <lineage>
        <taxon>Bacteria</taxon>
        <taxon>Pseudomonadati</taxon>
        <taxon>Pseudomonadota</taxon>
        <taxon>Alphaproteobacteria</taxon>
        <taxon>Hyphomicrobiales</taxon>
        <taxon>Beijerinckiaceae</taxon>
        <taxon>Methylocella</taxon>
    </lineage>
</organism>
<keyword evidence="4" id="KW-1133">Transmembrane helix</keyword>
<dbReference type="InterPro" id="IPR050697">
    <property type="entry name" value="Adenylyl/Guanylyl_Cyclase_3/4"/>
</dbReference>
<dbReference type="SUPFAM" id="SSF81343">
    <property type="entry name" value="Fumarate reductase respiratory complex transmembrane subunits"/>
    <property type="match status" value="1"/>
</dbReference>
<evidence type="ECO:0000256" key="3">
    <source>
        <dbReference type="ARBA" id="ARBA00023136"/>
    </source>
</evidence>
<feature type="transmembrane region" description="Helical" evidence="4">
    <location>
        <begin position="241"/>
        <end position="259"/>
    </location>
</feature>
<dbReference type="InterPro" id="IPR012675">
    <property type="entry name" value="Beta-grasp_dom_sf"/>
</dbReference>
<comment type="caution">
    <text evidence="7">The sequence shown here is derived from an EMBL/GenBank/DDBJ whole genome shotgun (WGS) entry which is preliminary data.</text>
</comment>
<dbReference type="GO" id="GO:0004016">
    <property type="term" value="F:adenylate cyclase activity"/>
    <property type="evidence" value="ECO:0007669"/>
    <property type="project" value="UniProtKB-ARBA"/>
</dbReference>
<protein>
    <submittedName>
        <fullName evidence="7">Ferredoxin</fullName>
    </submittedName>
</protein>
<evidence type="ECO:0000313" key="8">
    <source>
        <dbReference type="Proteomes" id="UP000485880"/>
    </source>
</evidence>
<gene>
    <name evidence="7" type="ORF">MPC4_140109</name>
</gene>
<name>A0A8B6M4H6_METTU</name>
<dbReference type="PANTHER" id="PTHR43081">
    <property type="entry name" value="ADENYLATE CYCLASE, TERMINAL-DIFFERENTIATION SPECIFIC-RELATED"/>
    <property type="match status" value="1"/>
</dbReference>
<dbReference type="Proteomes" id="UP000485880">
    <property type="component" value="Unassembled WGS sequence"/>
</dbReference>
<evidence type="ECO:0000256" key="4">
    <source>
        <dbReference type="SAM" id="Phobius"/>
    </source>
</evidence>
<evidence type="ECO:0000313" key="7">
    <source>
        <dbReference type="EMBL" id="VTZ49210.1"/>
    </source>
</evidence>
<dbReference type="PROSITE" id="PS50125">
    <property type="entry name" value="GUANYLATE_CYCLASE_2"/>
    <property type="match status" value="1"/>
</dbReference>
<evidence type="ECO:0000256" key="1">
    <source>
        <dbReference type="ARBA" id="ARBA00004651"/>
    </source>
</evidence>
<feature type="transmembrane region" description="Helical" evidence="4">
    <location>
        <begin position="33"/>
        <end position="54"/>
    </location>
</feature>
<keyword evidence="8" id="KW-1185">Reference proteome</keyword>
<comment type="subcellular location">
    <subcellularLocation>
        <location evidence="1">Cell membrane</location>
        <topology evidence="1">Multi-pass membrane protein</topology>
    </subcellularLocation>
</comment>